<keyword evidence="2" id="KW-1185">Reference proteome</keyword>
<protein>
    <submittedName>
        <fullName evidence="1">Uncharacterized protein</fullName>
    </submittedName>
</protein>
<evidence type="ECO:0000313" key="2">
    <source>
        <dbReference type="Proteomes" id="UP000035909"/>
    </source>
</evidence>
<comment type="caution">
    <text evidence="1">The sequence shown here is derived from an EMBL/GenBank/DDBJ whole genome shotgun (WGS) entry which is preliminary data.</text>
</comment>
<dbReference type="PATRIC" id="fig|320778.3.peg.1338"/>
<dbReference type="EMBL" id="LDOU01000006">
    <property type="protein sequence ID" value="KLV10166.1"/>
    <property type="molecule type" value="Genomic_DNA"/>
</dbReference>
<dbReference type="STRING" id="320778.ABT57_06200"/>
<dbReference type="AlphaFoldDB" id="A0A0J1HEX2"/>
<sequence length="101" mass="11032">MNTELTTRNRRNVKPAMAVTTRSSSHIERRLGFLKTNEVECEIATVSGASFFGRVVSFDETAIVLQPTGTISPSDLVTVAMRGLEFLAPSSGRKQPYVIEG</sequence>
<name>A0A0J1HEX2_9GAMM</name>
<proteinExistence type="predicted"/>
<organism evidence="1 2">
    <name type="scientific">Photobacterium ganghwense</name>
    <dbReference type="NCBI Taxonomy" id="320778"/>
    <lineage>
        <taxon>Bacteria</taxon>
        <taxon>Pseudomonadati</taxon>
        <taxon>Pseudomonadota</taxon>
        <taxon>Gammaproteobacteria</taxon>
        <taxon>Vibrionales</taxon>
        <taxon>Vibrionaceae</taxon>
        <taxon>Photobacterium</taxon>
    </lineage>
</organism>
<gene>
    <name evidence="1" type="ORF">ABT57_06200</name>
</gene>
<dbReference type="Proteomes" id="UP000035909">
    <property type="component" value="Unassembled WGS sequence"/>
</dbReference>
<accession>A0A0J1HEX2</accession>
<dbReference type="OrthoDB" id="9962415at2"/>
<reference evidence="1 2" key="1">
    <citation type="submission" date="2015-05" db="EMBL/GenBank/DDBJ databases">
        <title>Photobacterium galathea sp. nov.</title>
        <authorList>
            <person name="Machado H."/>
            <person name="Gram L."/>
        </authorList>
    </citation>
    <scope>NUCLEOTIDE SEQUENCE [LARGE SCALE GENOMIC DNA]</scope>
    <source>
        <strain evidence="1 2">DSM 22954</strain>
    </source>
</reference>
<dbReference type="RefSeq" id="WP_047884329.1">
    <property type="nucleotide sequence ID" value="NZ_CP071326.1"/>
</dbReference>
<evidence type="ECO:0000313" key="1">
    <source>
        <dbReference type="EMBL" id="KLV10166.1"/>
    </source>
</evidence>